<evidence type="ECO:0000313" key="1">
    <source>
        <dbReference type="EMBL" id="SPD28955.1"/>
    </source>
</evidence>
<proteinExistence type="predicted"/>
<reference evidence="1" key="1">
    <citation type="submission" date="2018-02" db="EMBL/GenBank/DDBJ databases">
        <authorList>
            <person name="Cohen D.B."/>
            <person name="Kent A.D."/>
        </authorList>
    </citation>
    <scope>NUCLEOTIDE SEQUENCE</scope>
</reference>
<sequence>MPELDRPHSHQIITPLKIGNHKACVNDNNTLSNNDLNMSAIG</sequence>
<name>A0A2N9IX73_FAGSY</name>
<dbReference type="EMBL" id="OIVN01006252">
    <property type="protein sequence ID" value="SPD28955.1"/>
    <property type="molecule type" value="Genomic_DNA"/>
</dbReference>
<gene>
    <name evidence="1" type="ORF">FSB_LOCUS56837</name>
</gene>
<accession>A0A2N9IX73</accession>
<dbReference type="AlphaFoldDB" id="A0A2N9IX73"/>
<protein>
    <submittedName>
        <fullName evidence="1">Uncharacterized protein</fullName>
    </submittedName>
</protein>
<organism evidence="1">
    <name type="scientific">Fagus sylvatica</name>
    <name type="common">Beechnut</name>
    <dbReference type="NCBI Taxonomy" id="28930"/>
    <lineage>
        <taxon>Eukaryota</taxon>
        <taxon>Viridiplantae</taxon>
        <taxon>Streptophyta</taxon>
        <taxon>Embryophyta</taxon>
        <taxon>Tracheophyta</taxon>
        <taxon>Spermatophyta</taxon>
        <taxon>Magnoliopsida</taxon>
        <taxon>eudicotyledons</taxon>
        <taxon>Gunneridae</taxon>
        <taxon>Pentapetalae</taxon>
        <taxon>rosids</taxon>
        <taxon>fabids</taxon>
        <taxon>Fagales</taxon>
        <taxon>Fagaceae</taxon>
        <taxon>Fagus</taxon>
    </lineage>
</organism>